<dbReference type="Gene3D" id="3.40.50.1980">
    <property type="entry name" value="Nitrogenase molybdenum iron protein domain"/>
    <property type="match status" value="3"/>
</dbReference>
<dbReference type="PANTHER" id="PTHR42953:SF3">
    <property type="entry name" value="HIGH-AFFINITY ZINC UPTAKE SYSTEM PROTEIN ZNUA"/>
    <property type="match status" value="1"/>
</dbReference>
<gene>
    <name evidence="4" type="ORF">HELGO_WM17550</name>
</gene>
<name>A0A6S6TH07_9BACT</name>
<keyword evidence="3" id="KW-0732">Signal</keyword>
<proteinExistence type="inferred from homology"/>
<dbReference type="InterPro" id="IPR006127">
    <property type="entry name" value="ZnuA-like"/>
</dbReference>
<dbReference type="EMBL" id="CACVAU010000054">
    <property type="protein sequence ID" value="CAA6818604.1"/>
    <property type="molecule type" value="Genomic_DNA"/>
</dbReference>
<evidence type="ECO:0000256" key="3">
    <source>
        <dbReference type="ARBA" id="ARBA00022729"/>
    </source>
</evidence>
<dbReference type="Pfam" id="PF01297">
    <property type="entry name" value="ZnuA"/>
    <property type="match status" value="2"/>
</dbReference>
<keyword evidence="2" id="KW-0813">Transport</keyword>
<dbReference type="GO" id="GO:0046872">
    <property type="term" value="F:metal ion binding"/>
    <property type="evidence" value="ECO:0007669"/>
    <property type="project" value="InterPro"/>
</dbReference>
<dbReference type="SUPFAM" id="SSF53807">
    <property type="entry name" value="Helical backbone' metal receptor"/>
    <property type="match status" value="1"/>
</dbReference>
<sequence length="425" mass="48944">MLTLFILTANTLYAKVHAVVSILPQQTFVEKIGGDKVHVTTMVKPGSDPHTYAPKPSQMVALAKADIYFPIKVGFENAWLEKFAYHNQKMQFSNMTKGIKFMGLAKANYAYKAEKNNEKILYEWAGVFSLKKGTYYWSFSKVFGKYADPTMKFLMLQTTTKNDVLIVKYKKGAEALFHLTTPTLVKDADVLNSQQSFYQLSFDETKKETIFKLDIQESGNYLFFTEHMPFEFEDKEHFLKDTSNHNIEPIVSDPENASHHHHHGGLDPHTWTAPSNVKIMAKNIYETLVKLDNENENYYEENYKKFLEEIEETDRQIKEILLSVPQGSKFMVFHPSWGYFAKEYGLVQMSVEVEGKAPKPRILKQIIEEAHKQNIKAIFTQKEFSDKSAKVIAHELNIKVLKETPLARDWSTNLIKKANAIANNQ</sequence>
<dbReference type="GO" id="GO:0030001">
    <property type="term" value="P:metal ion transport"/>
    <property type="evidence" value="ECO:0007669"/>
    <property type="project" value="InterPro"/>
</dbReference>
<accession>A0A6S6TH07</accession>
<evidence type="ECO:0000256" key="1">
    <source>
        <dbReference type="ARBA" id="ARBA00011028"/>
    </source>
</evidence>
<dbReference type="AlphaFoldDB" id="A0A6S6TH07"/>
<evidence type="ECO:0000256" key="2">
    <source>
        <dbReference type="ARBA" id="ARBA00022448"/>
    </source>
</evidence>
<dbReference type="InterPro" id="IPR050492">
    <property type="entry name" value="Bact_metal-bind_prot9"/>
</dbReference>
<reference evidence="4" key="1">
    <citation type="submission" date="2020-01" db="EMBL/GenBank/DDBJ databases">
        <authorList>
            <person name="Meier V. D."/>
            <person name="Meier V D."/>
        </authorList>
    </citation>
    <scope>NUCLEOTIDE SEQUENCE</scope>
    <source>
        <strain evidence="4">HLG_WM_MAG_05</strain>
    </source>
</reference>
<evidence type="ECO:0000313" key="4">
    <source>
        <dbReference type="EMBL" id="CAA6818604.1"/>
    </source>
</evidence>
<protein>
    <submittedName>
        <fullName evidence="4">Zinc ABC transporter, periplasmic-binding protein ZnuA</fullName>
    </submittedName>
</protein>
<comment type="similarity">
    <text evidence="1">Belongs to the bacterial solute-binding protein 9 family.</text>
</comment>
<organism evidence="4">
    <name type="scientific">uncultured Sulfurovum sp</name>
    <dbReference type="NCBI Taxonomy" id="269237"/>
    <lineage>
        <taxon>Bacteria</taxon>
        <taxon>Pseudomonadati</taxon>
        <taxon>Campylobacterota</taxon>
        <taxon>Epsilonproteobacteria</taxon>
        <taxon>Campylobacterales</taxon>
        <taxon>Sulfurovaceae</taxon>
        <taxon>Sulfurovum</taxon>
        <taxon>environmental samples</taxon>
    </lineage>
</organism>
<dbReference type="PANTHER" id="PTHR42953">
    <property type="entry name" value="HIGH-AFFINITY ZINC UPTAKE SYSTEM PROTEIN ZNUA-RELATED"/>
    <property type="match status" value="1"/>
</dbReference>